<evidence type="ECO:0008006" key="4">
    <source>
        <dbReference type="Google" id="ProtNLM"/>
    </source>
</evidence>
<name>A0A918KGB5_9PROT</name>
<gene>
    <name evidence="2" type="ORF">GCM10011309_10530</name>
</gene>
<evidence type="ECO:0000256" key="1">
    <source>
        <dbReference type="SAM" id="Phobius"/>
    </source>
</evidence>
<evidence type="ECO:0000313" key="2">
    <source>
        <dbReference type="EMBL" id="GGX62452.1"/>
    </source>
</evidence>
<proteinExistence type="predicted"/>
<reference evidence="2 3" key="1">
    <citation type="journal article" date="2014" name="Int. J. Syst. Evol. Microbiol.">
        <title>Complete genome sequence of Corynebacterium casei LMG S-19264T (=DSM 44701T), isolated from a smear-ripened cheese.</title>
        <authorList>
            <consortium name="US DOE Joint Genome Institute (JGI-PGF)"/>
            <person name="Walter F."/>
            <person name="Albersmeier A."/>
            <person name="Kalinowski J."/>
            <person name="Ruckert C."/>
        </authorList>
    </citation>
    <scope>NUCLEOTIDE SEQUENCE [LARGE SCALE GENOMIC DNA]</scope>
    <source>
        <strain evidence="2 3">KCTC 23968</strain>
    </source>
</reference>
<keyword evidence="1" id="KW-0472">Membrane</keyword>
<accession>A0A918KGB5</accession>
<dbReference type="EMBL" id="BMYV01000001">
    <property type="protein sequence ID" value="GGX62452.1"/>
    <property type="molecule type" value="Genomic_DNA"/>
</dbReference>
<dbReference type="Proteomes" id="UP000600865">
    <property type="component" value="Unassembled WGS sequence"/>
</dbReference>
<comment type="caution">
    <text evidence="2">The sequence shown here is derived from an EMBL/GenBank/DDBJ whole genome shotgun (WGS) entry which is preliminary data.</text>
</comment>
<sequence length="128" mass="15035">MTPETLVRNHLCLRVWLQRIALPTMVVLIGFLVAFSMISDAPRFRDHNATIVGFFAFYFVLVRGGHMLMIRSMHQDMMRKYEPAYRYELAAVDPILFRKRTLGFTLAQIKRRILEDARRPNGERSKYG</sequence>
<protein>
    <recommendedName>
        <fullName evidence="4">Transmembrane protein</fullName>
    </recommendedName>
</protein>
<feature type="transmembrane region" description="Helical" evidence="1">
    <location>
        <begin position="51"/>
        <end position="70"/>
    </location>
</feature>
<keyword evidence="1" id="KW-0812">Transmembrane</keyword>
<evidence type="ECO:0000313" key="3">
    <source>
        <dbReference type="Proteomes" id="UP000600865"/>
    </source>
</evidence>
<dbReference type="AlphaFoldDB" id="A0A918KGB5"/>
<dbReference type="RefSeq" id="WP_189582295.1">
    <property type="nucleotide sequence ID" value="NZ_BMYV01000001.1"/>
</dbReference>
<keyword evidence="1" id="KW-1133">Transmembrane helix</keyword>
<organism evidence="2 3">
    <name type="scientific">Litorimonas cladophorae</name>
    <dbReference type="NCBI Taxonomy" id="1220491"/>
    <lineage>
        <taxon>Bacteria</taxon>
        <taxon>Pseudomonadati</taxon>
        <taxon>Pseudomonadota</taxon>
        <taxon>Alphaproteobacteria</taxon>
        <taxon>Maricaulales</taxon>
        <taxon>Robiginitomaculaceae</taxon>
    </lineage>
</organism>
<keyword evidence="3" id="KW-1185">Reference proteome</keyword>
<feature type="transmembrane region" description="Helical" evidence="1">
    <location>
        <begin position="20"/>
        <end position="39"/>
    </location>
</feature>